<feature type="domain" description="RNA polymerase sigma-70 region 2" evidence="6">
    <location>
        <begin position="9"/>
        <end position="75"/>
    </location>
</feature>
<dbReference type="InterPro" id="IPR013249">
    <property type="entry name" value="RNA_pol_sigma70_r4_t2"/>
</dbReference>
<dbReference type="GO" id="GO:0016987">
    <property type="term" value="F:sigma factor activity"/>
    <property type="evidence" value="ECO:0007669"/>
    <property type="project" value="UniProtKB-KW"/>
</dbReference>
<dbReference type="Pfam" id="PF04542">
    <property type="entry name" value="Sigma70_r2"/>
    <property type="match status" value="1"/>
</dbReference>
<comment type="caution">
    <text evidence="8">The sequence shown here is derived from an EMBL/GenBank/DDBJ whole genome shotgun (WGS) entry which is preliminary data.</text>
</comment>
<dbReference type="InterPro" id="IPR014284">
    <property type="entry name" value="RNA_pol_sigma-70_dom"/>
</dbReference>
<dbReference type="SUPFAM" id="SSF88946">
    <property type="entry name" value="Sigma2 domain of RNA polymerase sigma factors"/>
    <property type="match status" value="1"/>
</dbReference>
<dbReference type="GO" id="GO:0006352">
    <property type="term" value="P:DNA-templated transcription initiation"/>
    <property type="evidence" value="ECO:0007669"/>
    <property type="project" value="InterPro"/>
</dbReference>
<dbReference type="PANTHER" id="PTHR43133:SF8">
    <property type="entry name" value="RNA POLYMERASE SIGMA FACTOR HI_1459-RELATED"/>
    <property type="match status" value="1"/>
</dbReference>
<evidence type="ECO:0000256" key="4">
    <source>
        <dbReference type="ARBA" id="ARBA00023125"/>
    </source>
</evidence>
<dbReference type="InterPro" id="IPR013325">
    <property type="entry name" value="RNA_pol_sigma_r2"/>
</dbReference>
<proteinExistence type="inferred from homology"/>
<evidence type="ECO:0000259" key="6">
    <source>
        <dbReference type="Pfam" id="PF04542"/>
    </source>
</evidence>
<dbReference type="Proteomes" id="UP000216300">
    <property type="component" value="Unassembled WGS sequence"/>
</dbReference>
<evidence type="ECO:0000259" key="7">
    <source>
        <dbReference type="Pfam" id="PF08281"/>
    </source>
</evidence>
<keyword evidence="3" id="KW-0731">Sigma factor</keyword>
<dbReference type="InterPro" id="IPR039425">
    <property type="entry name" value="RNA_pol_sigma-70-like"/>
</dbReference>
<dbReference type="InterPro" id="IPR036388">
    <property type="entry name" value="WH-like_DNA-bd_sf"/>
</dbReference>
<feature type="domain" description="RNA polymerase sigma factor 70 region 4 type 2" evidence="7">
    <location>
        <begin position="98"/>
        <end position="149"/>
    </location>
</feature>
<organism evidence="8 9">
    <name type="scientific">Parenemella sanctibonifatiensis</name>
    <dbReference type="NCBI Taxonomy" id="2016505"/>
    <lineage>
        <taxon>Bacteria</taxon>
        <taxon>Bacillati</taxon>
        <taxon>Actinomycetota</taxon>
        <taxon>Actinomycetes</taxon>
        <taxon>Propionibacteriales</taxon>
        <taxon>Propionibacteriaceae</taxon>
        <taxon>Parenemella</taxon>
    </lineage>
</organism>
<dbReference type="AlphaFoldDB" id="A0A255EML9"/>
<dbReference type="InterPro" id="IPR013324">
    <property type="entry name" value="RNA_pol_sigma_r3/r4-like"/>
</dbReference>
<dbReference type="PANTHER" id="PTHR43133">
    <property type="entry name" value="RNA POLYMERASE ECF-TYPE SIGMA FACTO"/>
    <property type="match status" value="1"/>
</dbReference>
<evidence type="ECO:0000256" key="3">
    <source>
        <dbReference type="ARBA" id="ARBA00023082"/>
    </source>
</evidence>
<keyword evidence="5" id="KW-0804">Transcription</keyword>
<accession>A0A255EML9</accession>
<keyword evidence="9" id="KW-1185">Reference proteome</keyword>
<protein>
    <submittedName>
        <fullName evidence="8">RNA polymerase subunit sigma-24</fullName>
    </submittedName>
</protein>
<evidence type="ECO:0000313" key="8">
    <source>
        <dbReference type="EMBL" id="OYN92754.1"/>
    </source>
</evidence>
<dbReference type="InterPro" id="IPR007627">
    <property type="entry name" value="RNA_pol_sigma70_r2"/>
</dbReference>
<dbReference type="Gene3D" id="1.10.10.10">
    <property type="entry name" value="Winged helix-like DNA-binding domain superfamily/Winged helix DNA-binding domain"/>
    <property type="match status" value="1"/>
</dbReference>
<dbReference type="CDD" id="cd06171">
    <property type="entry name" value="Sigma70_r4"/>
    <property type="match status" value="1"/>
</dbReference>
<evidence type="ECO:0000256" key="2">
    <source>
        <dbReference type="ARBA" id="ARBA00023015"/>
    </source>
</evidence>
<evidence type="ECO:0000313" key="9">
    <source>
        <dbReference type="Proteomes" id="UP000216300"/>
    </source>
</evidence>
<dbReference type="GO" id="GO:0003677">
    <property type="term" value="F:DNA binding"/>
    <property type="evidence" value="ECO:0007669"/>
    <property type="project" value="UniProtKB-KW"/>
</dbReference>
<comment type="similarity">
    <text evidence="1">Belongs to the sigma-70 factor family. ECF subfamily.</text>
</comment>
<dbReference type="NCBIfam" id="TIGR02937">
    <property type="entry name" value="sigma70-ECF"/>
    <property type="match status" value="1"/>
</dbReference>
<keyword evidence="4" id="KW-0238">DNA-binding</keyword>
<evidence type="ECO:0000256" key="5">
    <source>
        <dbReference type="ARBA" id="ARBA00023163"/>
    </source>
</evidence>
<dbReference type="RefSeq" id="WP_094452895.1">
    <property type="nucleotide sequence ID" value="NZ_NMVJ01000001.1"/>
</dbReference>
<reference evidence="8 9" key="1">
    <citation type="submission" date="2017-07" db="EMBL/GenBank/DDBJ databases">
        <title>Draft whole genome sequences of clinical Proprionibacteriaceae strains.</title>
        <authorList>
            <person name="Bernier A.-M."/>
            <person name="Bernard K."/>
            <person name="Domingo M.-C."/>
        </authorList>
    </citation>
    <scope>NUCLEOTIDE SEQUENCE [LARGE SCALE GENOMIC DNA]</scope>
    <source>
        <strain evidence="8 9">NML 150081</strain>
    </source>
</reference>
<keyword evidence="2" id="KW-0805">Transcription regulation</keyword>
<gene>
    <name evidence="8" type="ORF">CGZ91_00430</name>
</gene>
<evidence type="ECO:0000256" key="1">
    <source>
        <dbReference type="ARBA" id="ARBA00010641"/>
    </source>
</evidence>
<dbReference type="SUPFAM" id="SSF88659">
    <property type="entry name" value="Sigma3 and sigma4 domains of RNA polymerase sigma factors"/>
    <property type="match status" value="1"/>
</dbReference>
<dbReference type="EMBL" id="NMVJ01000001">
    <property type="protein sequence ID" value="OYN92754.1"/>
    <property type="molecule type" value="Genomic_DNA"/>
</dbReference>
<dbReference type="OrthoDB" id="9803203at2"/>
<name>A0A255EML9_9ACTN</name>
<sequence length="164" mass="17985">MNTPFEHAVDRHGATVLRVCRAVLGPGPDADDAWSEAFLAALKSWPELPEDTNVEAWLVRVAHRKSIDITRARARQIPTDALPDQVATTGIPDAGQTWLWQALAELPERQRLALAYHYFGGLSHVETAEITGSRPDAVRRAAADGIRKLRQAHGVLETPQGASR</sequence>
<dbReference type="Pfam" id="PF08281">
    <property type="entry name" value="Sigma70_r4_2"/>
    <property type="match status" value="1"/>
</dbReference>
<dbReference type="Gene3D" id="1.10.1740.10">
    <property type="match status" value="1"/>
</dbReference>